<dbReference type="Pfam" id="PF07645">
    <property type="entry name" value="EGF_CA"/>
    <property type="match status" value="2"/>
</dbReference>
<evidence type="ECO:0000256" key="5">
    <source>
        <dbReference type="PROSITE-ProRule" id="PRU00076"/>
    </source>
</evidence>
<dbReference type="PROSITE" id="PS01187">
    <property type="entry name" value="EGF_CA"/>
    <property type="match status" value="2"/>
</dbReference>
<accession>A0A6H5GTF3</accession>
<dbReference type="InterPro" id="IPR000152">
    <property type="entry name" value="EGF-type_Asp/Asn_hydroxyl_site"/>
</dbReference>
<organism evidence="7 8">
    <name type="scientific">Nesidiocoris tenuis</name>
    <dbReference type="NCBI Taxonomy" id="355587"/>
    <lineage>
        <taxon>Eukaryota</taxon>
        <taxon>Metazoa</taxon>
        <taxon>Ecdysozoa</taxon>
        <taxon>Arthropoda</taxon>
        <taxon>Hexapoda</taxon>
        <taxon>Insecta</taxon>
        <taxon>Pterygota</taxon>
        <taxon>Neoptera</taxon>
        <taxon>Paraneoptera</taxon>
        <taxon>Hemiptera</taxon>
        <taxon>Heteroptera</taxon>
        <taxon>Panheteroptera</taxon>
        <taxon>Cimicomorpha</taxon>
        <taxon>Miridae</taxon>
        <taxon>Dicyphina</taxon>
        <taxon>Nesidiocoris</taxon>
    </lineage>
</organism>
<dbReference type="GO" id="GO:0005509">
    <property type="term" value="F:calcium ion binding"/>
    <property type="evidence" value="ECO:0007669"/>
    <property type="project" value="InterPro"/>
</dbReference>
<keyword evidence="3" id="KW-0677">Repeat</keyword>
<feature type="domain" description="EGF-like" evidence="6">
    <location>
        <begin position="782"/>
        <end position="823"/>
    </location>
</feature>
<dbReference type="SMART" id="SM00286">
    <property type="entry name" value="PTI"/>
    <property type="match status" value="6"/>
</dbReference>
<sequence>MFYYLSDINECEMLERPCGSNAICENASPGYNCLCPQGYMAKPDPTVACEQHPAMTSNVAPTLSASPMAKMRSASVKTAGHLIQQTFQLGVSILVRRSPAVLIQSACSLGAQRSAFALRAIRARAQAAQPLMNVPSIIRALLAQFATICPVDFPASVLVVQLEILTRNCVDVDECKDISACGYGAECVNKPGSYACRCPTGYSGDPYRMCSPNQVRCVADKDCGTNEKCVQPGECVCPPPFYVDPTEVQRCKSTGTAPKTVCTKDGDCAGQLSCVQGACINPCTNLPCGKNAYCEAQDHAAWCRCTPGFVESPSGGCVSPCDGVVCGKGAQCIISGTGPTCKCPEGTLGNPFPGGQCVVDTCSASKPCPSPAVCVSGRCKEKCGSGICGFVCKRGKCKSQCEGVKCGPRAACVSGKCVCPPGSSGSPTDLKKGCSLEGQCDNDLDCKSTEICLQQGRGTRTCLDACKKVQCGPNAICVADNHRSSCICVDGYSGSPTDLSLGCQPERALPREECISDKDCPKGLVCSVNPDGIHTCLDPCYSVACGKNEVCSKDKKGMPVCKCADTFTWNPVSSECEKPSLPDCRIDSDCKSKESCRPDALGVLKCIKVCSDFTCPQNAVCLSSSHKGYCQCIAGFTGNPNDRNGCTPVQRNTCTQDAQCLESEYCSKGRNGVRSCRPACDSMKCGPNAICVANNHVAKCQCPPGPFTGDPATSGCKQVPCVYNKDCPQHQLCDRLSHSCIDVCDDLKCGDNSVCIGEDHRAICQCPAGYKPNPVADIECAKIDQCDPNPCHPTAICETVPNDGHICKCPMNQVGDPISSGCRAEGNCPNGDKDCPEQSVCQNGRCVNPCEKACGAYAICTVKNRQPVCTCPPKFQHSNSHDETSPCVRMALICGSDGDCNGDICINGQCQVACRNSKDCLIGEKCVQNKCQTPCAGHSQCLPSQACVNGVCTAGCRSNRDCSDFEACLSNKCKS</sequence>
<protein>
    <recommendedName>
        <fullName evidence="6">EGF-like domain-containing protein</fullName>
    </recommendedName>
</protein>
<dbReference type="OrthoDB" id="4405280at2759"/>
<dbReference type="Gene3D" id="2.10.25.10">
    <property type="entry name" value="Laminin"/>
    <property type="match status" value="3"/>
</dbReference>
<dbReference type="SUPFAM" id="SSF57196">
    <property type="entry name" value="EGF/Laminin"/>
    <property type="match status" value="2"/>
</dbReference>
<dbReference type="EMBL" id="CADCXU010016817">
    <property type="protein sequence ID" value="CAB0005901.1"/>
    <property type="molecule type" value="Genomic_DNA"/>
</dbReference>
<dbReference type="Proteomes" id="UP000479000">
    <property type="component" value="Unassembled WGS sequence"/>
</dbReference>
<keyword evidence="4" id="KW-1015">Disulfide bond</keyword>
<proteinExistence type="predicted"/>
<dbReference type="PROSITE" id="PS50026">
    <property type="entry name" value="EGF_3"/>
    <property type="match status" value="3"/>
</dbReference>
<gene>
    <name evidence="7" type="ORF">NTEN_LOCUS11378</name>
</gene>
<dbReference type="InterPro" id="IPR000742">
    <property type="entry name" value="EGF"/>
</dbReference>
<dbReference type="CDD" id="cd00054">
    <property type="entry name" value="EGF_CA"/>
    <property type="match status" value="2"/>
</dbReference>
<evidence type="ECO:0000256" key="3">
    <source>
        <dbReference type="ARBA" id="ARBA00022737"/>
    </source>
</evidence>
<keyword evidence="1 5" id="KW-0245">EGF-like domain</keyword>
<dbReference type="PROSITE" id="PS01186">
    <property type="entry name" value="EGF_2"/>
    <property type="match status" value="1"/>
</dbReference>
<dbReference type="InterPro" id="IPR049883">
    <property type="entry name" value="NOTCH1_EGF-like"/>
</dbReference>
<dbReference type="PANTHER" id="PTHR22963:SF39">
    <property type="entry name" value="DUMPY"/>
    <property type="match status" value="1"/>
</dbReference>
<evidence type="ECO:0000313" key="8">
    <source>
        <dbReference type="Proteomes" id="UP000479000"/>
    </source>
</evidence>
<dbReference type="FunFam" id="2.10.25.10:FF:000038">
    <property type="entry name" value="Fibrillin 2"/>
    <property type="match status" value="2"/>
</dbReference>
<dbReference type="SMART" id="SM00274">
    <property type="entry name" value="FOLN"/>
    <property type="match status" value="8"/>
</dbReference>
<evidence type="ECO:0000259" key="6">
    <source>
        <dbReference type="PROSITE" id="PS50026"/>
    </source>
</evidence>
<dbReference type="PANTHER" id="PTHR22963">
    <property type="entry name" value="ENDOGLIN-RELATED"/>
    <property type="match status" value="1"/>
</dbReference>
<dbReference type="SMART" id="SM00181">
    <property type="entry name" value="EGF"/>
    <property type="match status" value="13"/>
</dbReference>
<dbReference type="AlphaFoldDB" id="A0A6H5GTF3"/>
<keyword evidence="8" id="KW-1185">Reference proteome</keyword>
<evidence type="ECO:0000256" key="2">
    <source>
        <dbReference type="ARBA" id="ARBA00022729"/>
    </source>
</evidence>
<feature type="domain" description="EGF-like" evidence="6">
    <location>
        <begin position="171"/>
        <end position="211"/>
    </location>
</feature>
<feature type="domain" description="EGF-like" evidence="6">
    <location>
        <begin position="7"/>
        <end position="50"/>
    </location>
</feature>
<evidence type="ECO:0000256" key="4">
    <source>
        <dbReference type="ARBA" id="ARBA00023157"/>
    </source>
</evidence>
<evidence type="ECO:0000313" key="7">
    <source>
        <dbReference type="EMBL" id="CAB0005901.1"/>
    </source>
</evidence>
<comment type="caution">
    <text evidence="5">Lacks conserved residue(s) required for the propagation of feature annotation.</text>
</comment>
<keyword evidence="2" id="KW-0732">Signal</keyword>
<dbReference type="InterPro" id="IPR003645">
    <property type="entry name" value="Fol_N"/>
</dbReference>
<name>A0A6H5GTF3_9HEMI</name>
<dbReference type="PROSITE" id="PS00010">
    <property type="entry name" value="ASX_HYDROXYL"/>
    <property type="match status" value="2"/>
</dbReference>
<dbReference type="SMART" id="SM00179">
    <property type="entry name" value="EGF_CA"/>
    <property type="match status" value="2"/>
</dbReference>
<evidence type="ECO:0000256" key="1">
    <source>
        <dbReference type="ARBA" id="ARBA00022536"/>
    </source>
</evidence>
<reference evidence="7 8" key="1">
    <citation type="submission" date="2020-02" db="EMBL/GenBank/DDBJ databases">
        <authorList>
            <person name="Ferguson B K."/>
        </authorList>
    </citation>
    <scope>NUCLEOTIDE SEQUENCE [LARGE SCALE GENOMIC DNA]</scope>
</reference>
<dbReference type="InterPro" id="IPR018097">
    <property type="entry name" value="EGF_Ca-bd_CS"/>
</dbReference>
<dbReference type="InterPro" id="IPR001881">
    <property type="entry name" value="EGF-like_Ca-bd_dom"/>
</dbReference>